<dbReference type="InterPro" id="IPR032675">
    <property type="entry name" value="LRR_dom_sf"/>
</dbReference>
<organism evidence="1 2">
    <name type="scientific">Fumia xinanensis</name>
    <dbReference type="NCBI Taxonomy" id="2763659"/>
    <lineage>
        <taxon>Bacteria</taxon>
        <taxon>Bacillati</taxon>
        <taxon>Bacillota</taxon>
        <taxon>Clostridia</taxon>
        <taxon>Eubacteriales</taxon>
        <taxon>Oscillospiraceae</taxon>
        <taxon>Fumia</taxon>
    </lineage>
</organism>
<protein>
    <submittedName>
        <fullName evidence="1">Uncharacterized protein</fullName>
    </submittedName>
</protein>
<evidence type="ECO:0000313" key="1">
    <source>
        <dbReference type="EMBL" id="MBC8560144.1"/>
    </source>
</evidence>
<gene>
    <name evidence="1" type="ORF">H8710_08695</name>
</gene>
<evidence type="ECO:0000313" key="2">
    <source>
        <dbReference type="Proteomes" id="UP000610760"/>
    </source>
</evidence>
<dbReference type="EMBL" id="JACRSV010000002">
    <property type="protein sequence ID" value="MBC8560144.1"/>
    <property type="molecule type" value="Genomic_DNA"/>
</dbReference>
<reference evidence="1" key="1">
    <citation type="submission" date="2020-08" db="EMBL/GenBank/DDBJ databases">
        <title>Genome public.</title>
        <authorList>
            <person name="Liu C."/>
            <person name="Sun Q."/>
        </authorList>
    </citation>
    <scope>NUCLEOTIDE SEQUENCE</scope>
    <source>
        <strain evidence="1">NSJ-33</strain>
    </source>
</reference>
<accession>A0A926I7P3</accession>
<keyword evidence="2" id="KW-1185">Reference proteome</keyword>
<dbReference type="RefSeq" id="WP_249295132.1">
    <property type="nucleotide sequence ID" value="NZ_JACRSV010000002.1"/>
</dbReference>
<sequence>MKKISIVFFALFLLTALLCLGSCSGNKLGGDANAYSWELNTGSHTLTIEGKEPSGGPDLSPGPWNLAEVREIEHIVLKGKEARYFVPEEHLAQLPNLKTYCGSYNGASWTIDLEKGTLTLDADGVISNEMFPVVGEAWKHFADSVNRLVIGDGVTSIRQVVGVGKPADPRPVLRELGLDTVVLGKKLKSIEGLDTVAKESYEVNAKNQTFFTYDGAVYTKADNIIAARPSGKPSLTYHPDMPEQIAGMLGNFAWRLNFIDQTLTFEGEGAMPDPCNLVEQCIPYRDSIHRIVFGDKITTIKREQDERNILNLEADTCVLGKSMQHNMQLTRMAEKSYEVDPDNPYLSVYDGALYSKDYKKLVAFPAEKTSVEFHPKMKVIGQDSFINAQIPLVVVPWGVTIVEDNAFSQMGTYGAAVVLPDTLKLAGAHAAPTEEWATVYLYSDKNTVAKEAFPVGGQAYETLVKQMKENIGFTSVYDFYPGAR</sequence>
<proteinExistence type="predicted"/>
<dbReference type="Proteomes" id="UP000610760">
    <property type="component" value="Unassembled WGS sequence"/>
</dbReference>
<dbReference type="Gene3D" id="3.80.10.10">
    <property type="entry name" value="Ribonuclease Inhibitor"/>
    <property type="match status" value="1"/>
</dbReference>
<name>A0A926I7P3_9FIRM</name>
<comment type="caution">
    <text evidence="1">The sequence shown here is derived from an EMBL/GenBank/DDBJ whole genome shotgun (WGS) entry which is preliminary data.</text>
</comment>
<dbReference type="AlphaFoldDB" id="A0A926I7P3"/>